<feature type="region of interest" description="Disordered" evidence="3">
    <location>
        <begin position="1"/>
        <end position="71"/>
    </location>
</feature>
<feature type="domain" description="DDE Tnp4" evidence="4">
    <location>
        <begin position="199"/>
        <end position="266"/>
    </location>
</feature>
<accession>A0ABR3MVJ3</accession>
<dbReference type="Pfam" id="PF13359">
    <property type="entry name" value="DDE_Tnp_4"/>
    <property type="match status" value="1"/>
</dbReference>
<evidence type="ECO:0000256" key="2">
    <source>
        <dbReference type="ARBA" id="ARBA00022723"/>
    </source>
</evidence>
<sequence>MVEPTGRRAEAESRTQGLEAEMKGPPAMMLMETGRPVASSARRCQAEGEQWGLTQEAKPPRRRGDGTPIALGLGSQSAVGSGCGSAQRVDGGLGSGSGVALASYDEEQALSENTERELQGKGLDGITIDPQDTRDLYITIAFSYRVGFFTAVGIVKEVCEAIWSCLVREYMPFPEMEEWKAIAEDFQKLWSFPNCVGTIDGKHVTIQAPANSGSQFHNYKVSFSIVLLAVVDARYRFRMIDVGAYGKSSDGGTLSSSTFGQALRHDALDLPPEAPLLKELKEPCPLFLWQTKHFLCSTALCTEPSSGMQCIIQVGSNNASREAGCEREVCHPFLLFCR</sequence>
<name>A0ABR3MVJ3_9TELE</name>
<reference evidence="5 6" key="1">
    <citation type="submission" date="2023-09" db="EMBL/GenBank/DDBJ databases">
        <authorList>
            <person name="Wang M."/>
        </authorList>
    </citation>
    <scope>NUCLEOTIDE SEQUENCE [LARGE SCALE GENOMIC DNA]</scope>
    <source>
        <strain evidence="5">GT-2023</strain>
        <tissue evidence="5">Liver</tissue>
    </source>
</reference>
<proteinExistence type="predicted"/>
<comment type="cofactor">
    <cofactor evidence="1">
        <name>a divalent metal cation</name>
        <dbReference type="ChEBI" id="CHEBI:60240"/>
    </cofactor>
</comment>
<evidence type="ECO:0000259" key="4">
    <source>
        <dbReference type="Pfam" id="PF13359"/>
    </source>
</evidence>
<dbReference type="EMBL" id="JAYMGO010000009">
    <property type="protein sequence ID" value="KAL1268647.1"/>
    <property type="molecule type" value="Genomic_DNA"/>
</dbReference>
<dbReference type="InterPro" id="IPR027806">
    <property type="entry name" value="HARBI1_dom"/>
</dbReference>
<protein>
    <recommendedName>
        <fullName evidence="4">DDE Tnp4 domain-containing protein</fullName>
    </recommendedName>
</protein>
<comment type="caution">
    <text evidence="5">The sequence shown here is derived from an EMBL/GenBank/DDBJ whole genome shotgun (WGS) entry which is preliminary data.</text>
</comment>
<gene>
    <name evidence="5" type="ORF">QQF64_034010</name>
</gene>
<feature type="compositionally biased region" description="Basic and acidic residues" evidence="3">
    <location>
        <begin position="1"/>
        <end position="13"/>
    </location>
</feature>
<organism evidence="5 6">
    <name type="scientific">Cirrhinus molitorella</name>
    <name type="common">mud carp</name>
    <dbReference type="NCBI Taxonomy" id="172907"/>
    <lineage>
        <taxon>Eukaryota</taxon>
        <taxon>Metazoa</taxon>
        <taxon>Chordata</taxon>
        <taxon>Craniata</taxon>
        <taxon>Vertebrata</taxon>
        <taxon>Euteleostomi</taxon>
        <taxon>Actinopterygii</taxon>
        <taxon>Neopterygii</taxon>
        <taxon>Teleostei</taxon>
        <taxon>Ostariophysi</taxon>
        <taxon>Cypriniformes</taxon>
        <taxon>Cyprinidae</taxon>
        <taxon>Labeoninae</taxon>
        <taxon>Labeonini</taxon>
        <taxon>Cirrhinus</taxon>
    </lineage>
</organism>
<keyword evidence="6" id="KW-1185">Reference proteome</keyword>
<evidence type="ECO:0000256" key="3">
    <source>
        <dbReference type="SAM" id="MobiDB-lite"/>
    </source>
</evidence>
<dbReference type="Proteomes" id="UP001558613">
    <property type="component" value="Unassembled WGS sequence"/>
</dbReference>
<evidence type="ECO:0000313" key="6">
    <source>
        <dbReference type="Proteomes" id="UP001558613"/>
    </source>
</evidence>
<evidence type="ECO:0000313" key="5">
    <source>
        <dbReference type="EMBL" id="KAL1268647.1"/>
    </source>
</evidence>
<evidence type="ECO:0000256" key="1">
    <source>
        <dbReference type="ARBA" id="ARBA00001968"/>
    </source>
</evidence>
<keyword evidence="2" id="KW-0479">Metal-binding</keyword>